<dbReference type="EMBL" id="CP009122">
    <property type="protein sequence ID" value="AJA08843.1"/>
    <property type="molecule type" value="Genomic_DNA"/>
</dbReference>
<dbReference type="InterPro" id="IPR000014">
    <property type="entry name" value="PAS"/>
</dbReference>
<dbReference type="InterPro" id="IPR013656">
    <property type="entry name" value="PAS_4"/>
</dbReference>
<name>A0A0A7PHY0_9SPHN</name>
<reference evidence="3 4" key="1">
    <citation type="journal article" date="2015" name="Int. J. Syst. Evol. Microbiol.">
        <title>Description of Sphingopyxis fribergensis sp. nov. - a soil bacterium with the ability to degrade styrene and phenylacetic acid.</title>
        <authorList>
            <person name="Oelschlagel M."/>
            <person name="Ruckert C."/>
            <person name="Kalinowski J."/>
            <person name="Schmidt G."/>
            <person name="Schlomann M."/>
            <person name="Tischler D."/>
        </authorList>
    </citation>
    <scope>NUCLEOTIDE SEQUENCE [LARGE SCALE GENOMIC DNA]</scope>
    <source>
        <strain evidence="3 4">Kp5.2</strain>
    </source>
</reference>
<dbReference type="Proteomes" id="UP000030907">
    <property type="component" value="Chromosome"/>
</dbReference>
<keyword evidence="4" id="KW-1185">Reference proteome</keyword>
<dbReference type="RefSeq" id="WP_039574328.1">
    <property type="nucleotide sequence ID" value="NZ_CP009122.1"/>
</dbReference>
<dbReference type="OrthoDB" id="7861242at2"/>
<dbReference type="SMART" id="SM00091">
    <property type="entry name" value="PAS"/>
    <property type="match status" value="2"/>
</dbReference>
<evidence type="ECO:0000313" key="4">
    <source>
        <dbReference type="Proteomes" id="UP000030907"/>
    </source>
</evidence>
<comment type="similarity">
    <text evidence="1">Belongs to the phD/YefM antitoxin family.</text>
</comment>
<dbReference type="SUPFAM" id="SSF143120">
    <property type="entry name" value="YefM-like"/>
    <property type="match status" value="1"/>
</dbReference>
<evidence type="ECO:0000256" key="1">
    <source>
        <dbReference type="ARBA" id="ARBA00009981"/>
    </source>
</evidence>
<dbReference type="HOGENOM" id="CLU_921040_0_0_5"/>
<evidence type="ECO:0000313" key="3">
    <source>
        <dbReference type="EMBL" id="AJA08843.1"/>
    </source>
</evidence>
<evidence type="ECO:0000259" key="2">
    <source>
        <dbReference type="PROSITE" id="PS50112"/>
    </source>
</evidence>
<dbReference type="PROSITE" id="PS50112">
    <property type="entry name" value="PAS"/>
    <property type="match status" value="1"/>
</dbReference>
<dbReference type="KEGG" id="sphk:SKP52_09670"/>
<dbReference type="InterPro" id="IPR035965">
    <property type="entry name" value="PAS-like_dom_sf"/>
</dbReference>
<feature type="domain" description="PAS" evidence="2">
    <location>
        <begin position="67"/>
        <end position="115"/>
    </location>
</feature>
<protein>
    <submittedName>
        <fullName evidence="3">Putative PAS/PAC sensor protein</fullName>
    </submittedName>
</protein>
<sequence>MATAQEPQRVSAADFIRGFANWRLQAARKPVVVTHHGKDAHVLISLDDYRRLDGDMARDIASATDMLQASLANLVDSFRDSVILIDRQRRIMAVNPAASDILEMPAARLIGEYLIAAVPSLQDSLAFHHITRLIDHRERFSGDIPGMLRPQQWLHVDLVPLPIGGAIVLRDVSGAMEDYAAGDMRQAMLDAVEIDGGIGHARISVRETVEAANARLIGLLGVDTAAIRRVRFSALLAVGQRAAFVEALESVFRSGQPARVTSQMVTREGSVVDVVLSIAEIRGAYASEGAVIVVTPC</sequence>
<proteinExistence type="inferred from homology"/>
<dbReference type="Pfam" id="PF08448">
    <property type="entry name" value="PAS_4"/>
    <property type="match status" value="1"/>
</dbReference>
<gene>
    <name evidence="3" type="ORF">SKP52_09670</name>
</gene>
<dbReference type="InterPro" id="IPR036165">
    <property type="entry name" value="YefM-like_sf"/>
</dbReference>
<dbReference type="Gene3D" id="3.40.1620.10">
    <property type="entry name" value="YefM-like domain"/>
    <property type="match status" value="1"/>
</dbReference>
<dbReference type="Gene3D" id="3.30.450.20">
    <property type="entry name" value="PAS domain"/>
    <property type="match status" value="1"/>
</dbReference>
<accession>A0A0A7PHY0</accession>
<dbReference type="AlphaFoldDB" id="A0A0A7PHY0"/>
<organism evidence="3 4">
    <name type="scientific">Sphingopyxis fribergensis</name>
    <dbReference type="NCBI Taxonomy" id="1515612"/>
    <lineage>
        <taxon>Bacteria</taxon>
        <taxon>Pseudomonadati</taxon>
        <taxon>Pseudomonadota</taxon>
        <taxon>Alphaproteobacteria</taxon>
        <taxon>Sphingomonadales</taxon>
        <taxon>Sphingomonadaceae</taxon>
        <taxon>Sphingopyxis</taxon>
    </lineage>
</organism>
<dbReference type="STRING" id="1515612.SKP52_09670"/>
<dbReference type="SUPFAM" id="SSF55785">
    <property type="entry name" value="PYP-like sensor domain (PAS domain)"/>
    <property type="match status" value="2"/>
</dbReference>